<organism evidence="1 2">
    <name type="scientific">Tritrichomonas musculus</name>
    <dbReference type="NCBI Taxonomy" id="1915356"/>
    <lineage>
        <taxon>Eukaryota</taxon>
        <taxon>Metamonada</taxon>
        <taxon>Parabasalia</taxon>
        <taxon>Tritrichomonadida</taxon>
        <taxon>Tritrichomonadidae</taxon>
        <taxon>Tritrichomonas</taxon>
    </lineage>
</organism>
<sequence>MELYSSDLLDHKAFCPNYNDVAIRYDEKFSFIDLDPQVGDIFKIFIDVKYISYDYPPISNQKIYGCTFYTPSSDPAAIAIHTGCLFINPKMKQAPVRRFCSIKNAIEAMSACNCTDKGYTEITEQEYTKITKEKVFNYPLDLIIYGTILHIYVDYSPGYFPEASRNGLKSKESQNPESYCVRVIHSTLITMYDEKPTLVDSKDYKRQKAIIPKNIFSSSGEIQFTFEPKVFVQIFSRINVNRGMFRLYKLYFDVDRNRYEIFHNAKLNKFNVILDTLNDEEVHETLVENADISEFYASKNKIGVGNHTFTPVQTLFLSQISRKQASKT</sequence>
<evidence type="ECO:0000313" key="1">
    <source>
        <dbReference type="EMBL" id="KAK8852364.1"/>
    </source>
</evidence>
<protein>
    <submittedName>
        <fullName evidence="1">Uncharacterized protein</fullName>
    </submittedName>
</protein>
<gene>
    <name evidence="1" type="ORF">M9Y10_017338</name>
</gene>
<comment type="caution">
    <text evidence="1">The sequence shown here is derived from an EMBL/GenBank/DDBJ whole genome shotgun (WGS) entry which is preliminary data.</text>
</comment>
<proteinExistence type="predicted"/>
<evidence type="ECO:0000313" key="2">
    <source>
        <dbReference type="Proteomes" id="UP001470230"/>
    </source>
</evidence>
<accession>A0ABR2HU62</accession>
<name>A0ABR2HU62_9EUKA</name>
<dbReference type="EMBL" id="JAPFFF010000023">
    <property type="protein sequence ID" value="KAK8852364.1"/>
    <property type="molecule type" value="Genomic_DNA"/>
</dbReference>
<keyword evidence="2" id="KW-1185">Reference proteome</keyword>
<dbReference type="Proteomes" id="UP001470230">
    <property type="component" value="Unassembled WGS sequence"/>
</dbReference>
<reference evidence="1 2" key="1">
    <citation type="submission" date="2024-04" db="EMBL/GenBank/DDBJ databases">
        <title>Tritrichomonas musculus Genome.</title>
        <authorList>
            <person name="Alves-Ferreira E."/>
            <person name="Grigg M."/>
            <person name="Lorenzi H."/>
            <person name="Galac M."/>
        </authorList>
    </citation>
    <scope>NUCLEOTIDE SEQUENCE [LARGE SCALE GENOMIC DNA]</scope>
    <source>
        <strain evidence="1 2">EAF2021</strain>
    </source>
</reference>